<name>A0AAN9I6N7_CROPI</name>
<reference evidence="3 4" key="1">
    <citation type="submission" date="2024-01" db="EMBL/GenBank/DDBJ databases">
        <title>The genomes of 5 underutilized Papilionoideae crops provide insights into root nodulation and disease resistanc.</title>
        <authorList>
            <person name="Yuan L."/>
        </authorList>
    </citation>
    <scope>NUCLEOTIDE SEQUENCE [LARGE SCALE GENOMIC DNA]</scope>
    <source>
        <strain evidence="3">ZHUSHIDOU_FW_LH</strain>
        <tissue evidence="3">Leaf</tissue>
    </source>
</reference>
<dbReference type="PANTHER" id="PTHR32266">
    <property type="entry name" value="NICOTIANAMINE SYNTHASE 3"/>
    <property type="match status" value="1"/>
</dbReference>
<comment type="similarity">
    <text evidence="1 2">Belongs to the nicotianamine synthase (NAS)-like family.</text>
</comment>
<keyword evidence="4" id="KW-1185">Reference proteome</keyword>
<comment type="catalytic activity">
    <reaction evidence="2">
        <text>3 S-adenosyl-L-methionine = nicotianamine + 3 S-methyl-5'-thioadenosine + 3 H(+)</text>
        <dbReference type="Rhea" id="RHEA:16481"/>
        <dbReference type="ChEBI" id="CHEBI:15378"/>
        <dbReference type="ChEBI" id="CHEBI:17509"/>
        <dbReference type="ChEBI" id="CHEBI:58249"/>
        <dbReference type="ChEBI" id="CHEBI:59789"/>
        <dbReference type="EC" id="2.5.1.43"/>
    </reaction>
</comment>
<evidence type="ECO:0000256" key="2">
    <source>
        <dbReference type="RuleBase" id="RU368095"/>
    </source>
</evidence>
<evidence type="ECO:0000313" key="4">
    <source>
        <dbReference type="Proteomes" id="UP001372338"/>
    </source>
</evidence>
<organism evidence="3 4">
    <name type="scientific">Crotalaria pallida</name>
    <name type="common">Smooth rattlebox</name>
    <name type="synonym">Crotalaria striata</name>
    <dbReference type="NCBI Taxonomy" id="3830"/>
    <lineage>
        <taxon>Eukaryota</taxon>
        <taxon>Viridiplantae</taxon>
        <taxon>Streptophyta</taxon>
        <taxon>Embryophyta</taxon>
        <taxon>Tracheophyta</taxon>
        <taxon>Spermatophyta</taxon>
        <taxon>Magnoliopsida</taxon>
        <taxon>eudicotyledons</taxon>
        <taxon>Gunneridae</taxon>
        <taxon>Pentapetalae</taxon>
        <taxon>rosids</taxon>
        <taxon>fabids</taxon>
        <taxon>Fabales</taxon>
        <taxon>Fabaceae</taxon>
        <taxon>Papilionoideae</taxon>
        <taxon>50 kb inversion clade</taxon>
        <taxon>genistoids sensu lato</taxon>
        <taxon>core genistoids</taxon>
        <taxon>Crotalarieae</taxon>
        <taxon>Crotalaria</taxon>
    </lineage>
</organism>
<keyword evidence="2" id="KW-0949">S-adenosyl-L-methionine</keyword>
<dbReference type="Proteomes" id="UP001372338">
    <property type="component" value="Unassembled WGS sequence"/>
</dbReference>
<evidence type="ECO:0000313" key="3">
    <source>
        <dbReference type="EMBL" id="KAK7268132.1"/>
    </source>
</evidence>
<dbReference type="InterPro" id="IPR029063">
    <property type="entry name" value="SAM-dependent_MTases_sf"/>
</dbReference>
<dbReference type="SUPFAM" id="SSF53335">
    <property type="entry name" value="S-adenosyl-L-methionine-dependent methyltransferases"/>
    <property type="match status" value="1"/>
</dbReference>
<dbReference type="PROSITE" id="PS51142">
    <property type="entry name" value="NAS"/>
    <property type="match status" value="1"/>
</dbReference>
<dbReference type="GO" id="GO:0030410">
    <property type="term" value="F:nicotianamine synthase activity"/>
    <property type="evidence" value="ECO:0007669"/>
    <property type="project" value="UniProtKB-UniRule"/>
</dbReference>
<gene>
    <name evidence="3" type="ORF">RIF29_20819</name>
</gene>
<protein>
    <recommendedName>
        <fullName evidence="2">Nicotianamine synthase</fullName>
        <ecNumber evidence="2">2.5.1.43</ecNumber>
    </recommendedName>
</protein>
<dbReference type="EC" id="2.5.1.43" evidence="2"/>
<comment type="caution">
    <text evidence="3">The sequence shown here is derived from an EMBL/GenBank/DDBJ whole genome shotgun (WGS) entry which is preliminary data.</text>
</comment>
<dbReference type="InterPro" id="IPR004298">
    <property type="entry name" value="Nicotian_synth"/>
</dbReference>
<keyword evidence="2" id="KW-0808">Transferase</keyword>
<comment type="function">
    <text evidence="2">Synthesizes nicotianamine, a polyamine which serves as a sensor for the physiological iron status within the plant, and/or might be involved in the transport of iron.</text>
</comment>
<evidence type="ECO:0000256" key="1">
    <source>
        <dbReference type="ARBA" id="ARBA00007009"/>
    </source>
</evidence>
<accession>A0AAN9I6N7</accession>
<dbReference type="Pfam" id="PF03059">
    <property type="entry name" value="NAS"/>
    <property type="match status" value="1"/>
</dbReference>
<dbReference type="AlphaFoldDB" id="A0AAN9I6N7"/>
<proteinExistence type="inferred from homology"/>
<dbReference type="PANTHER" id="PTHR32266:SF11">
    <property type="entry name" value="NICOTIANAMINE SYNTHASE"/>
    <property type="match status" value="1"/>
</dbReference>
<dbReference type="EMBL" id="JAYWIO010000004">
    <property type="protein sequence ID" value="KAK7268132.1"/>
    <property type="molecule type" value="Genomic_DNA"/>
</dbReference>
<dbReference type="Gene3D" id="3.40.50.150">
    <property type="entry name" value="Vaccinia Virus protein VP39"/>
    <property type="match status" value="1"/>
</dbReference>
<sequence length="284" mass="31943">MASFQSFNFDTQIPTEILITQITQLHASISKLESLKPSKQVNSLFTQLVKLCTLPSSIEIVALPQEVLKIRESLINLCGRAEGLLELEFATFISHTPKPLHNLTLFPYYGNYVKLANLENKILKDNGMLHAKKVAFVGSGPMPLTSIIMATHHMQFSHFDNFDIDDKANEMAHKIVASDAALERRMKFETQDIMGVKERLGEYDCIFLAALVGMSKEAKVKIMGHIRMYMKEGGLLLVRSAKGARAFLYPIVEEHDLVDFEVLTIFHPTNDVINSVVLLRKPKA</sequence>
<dbReference type="GO" id="GO:0030418">
    <property type="term" value="P:nicotianamine biosynthetic process"/>
    <property type="evidence" value="ECO:0007669"/>
    <property type="project" value="UniProtKB-UniRule"/>
</dbReference>